<evidence type="ECO:0000256" key="1">
    <source>
        <dbReference type="SAM" id="MobiDB-lite"/>
    </source>
</evidence>
<protein>
    <recommendedName>
        <fullName evidence="4">F-box domain-containing protein</fullName>
    </recommendedName>
</protein>
<dbReference type="STRING" id="294746.A5DJL1"/>
<evidence type="ECO:0000313" key="3">
    <source>
        <dbReference type="Proteomes" id="UP000001997"/>
    </source>
</evidence>
<dbReference type="EMBL" id="CH408158">
    <property type="protein sequence ID" value="EDK39364.2"/>
    <property type="molecule type" value="Genomic_DNA"/>
</dbReference>
<dbReference type="OMA" id="ERGMYRY"/>
<dbReference type="FunCoup" id="A5DJL1">
    <property type="interactions" value="80"/>
</dbReference>
<dbReference type="InParanoid" id="A5DJL1"/>
<gene>
    <name evidence="2" type="ORF">PGUG_03462</name>
</gene>
<dbReference type="AlphaFoldDB" id="A5DJL1"/>
<proteinExistence type="predicted"/>
<reference evidence="2 3" key="1">
    <citation type="journal article" date="2009" name="Nature">
        <title>Evolution of pathogenicity and sexual reproduction in eight Candida genomes.</title>
        <authorList>
            <person name="Butler G."/>
            <person name="Rasmussen M.D."/>
            <person name="Lin M.F."/>
            <person name="Santos M.A."/>
            <person name="Sakthikumar S."/>
            <person name="Munro C.A."/>
            <person name="Rheinbay E."/>
            <person name="Grabherr M."/>
            <person name="Forche A."/>
            <person name="Reedy J.L."/>
            <person name="Agrafioti I."/>
            <person name="Arnaud M.B."/>
            <person name="Bates S."/>
            <person name="Brown A.J."/>
            <person name="Brunke S."/>
            <person name="Costanzo M.C."/>
            <person name="Fitzpatrick D.A."/>
            <person name="de Groot P.W."/>
            <person name="Harris D."/>
            <person name="Hoyer L.L."/>
            <person name="Hube B."/>
            <person name="Klis F.M."/>
            <person name="Kodira C."/>
            <person name="Lennard N."/>
            <person name="Logue M.E."/>
            <person name="Martin R."/>
            <person name="Neiman A.M."/>
            <person name="Nikolaou E."/>
            <person name="Quail M.A."/>
            <person name="Quinn J."/>
            <person name="Santos M.C."/>
            <person name="Schmitzberger F.F."/>
            <person name="Sherlock G."/>
            <person name="Shah P."/>
            <person name="Silverstein K.A."/>
            <person name="Skrzypek M.S."/>
            <person name="Soll D."/>
            <person name="Staggs R."/>
            <person name="Stansfield I."/>
            <person name="Stumpf M.P."/>
            <person name="Sudbery P.E."/>
            <person name="Srikantha T."/>
            <person name="Zeng Q."/>
            <person name="Berman J."/>
            <person name="Berriman M."/>
            <person name="Heitman J."/>
            <person name="Gow N.A."/>
            <person name="Lorenz M.C."/>
            <person name="Birren B.W."/>
            <person name="Kellis M."/>
            <person name="Cuomo C.A."/>
        </authorList>
    </citation>
    <scope>NUCLEOTIDE SEQUENCE [LARGE SCALE GENOMIC DNA]</scope>
    <source>
        <strain evidence="3">ATCC 6260 / CBS 566 / DSM 6381 / JCM 1539 / NBRC 10279 / NRRL Y-324</strain>
    </source>
</reference>
<dbReference type="HOGENOM" id="CLU_015160_1_0_1"/>
<dbReference type="SUPFAM" id="SSF52047">
    <property type="entry name" value="RNI-like"/>
    <property type="match status" value="1"/>
</dbReference>
<feature type="region of interest" description="Disordered" evidence="1">
    <location>
        <begin position="21"/>
        <end position="50"/>
    </location>
</feature>
<organism evidence="2 3">
    <name type="scientific">Meyerozyma guilliermondii (strain ATCC 6260 / CBS 566 / DSM 6381 / JCM 1539 / NBRC 10279 / NRRL Y-324)</name>
    <name type="common">Yeast</name>
    <name type="synonym">Candida guilliermondii</name>
    <dbReference type="NCBI Taxonomy" id="294746"/>
    <lineage>
        <taxon>Eukaryota</taxon>
        <taxon>Fungi</taxon>
        <taxon>Dikarya</taxon>
        <taxon>Ascomycota</taxon>
        <taxon>Saccharomycotina</taxon>
        <taxon>Pichiomycetes</taxon>
        <taxon>Debaryomycetaceae</taxon>
        <taxon>Meyerozyma</taxon>
    </lineage>
</organism>
<dbReference type="Proteomes" id="UP000001997">
    <property type="component" value="Unassembled WGS sequence"/>
</dbReference>
<dbReference type="eggNOG" id="ENOG502R9EV">
    <property type="taxonomic scope" value="Eukaryota"/>
</dbReference>
<dbReference type="InterPro" id="IPR032675">
    <property type="entry name" value="LRR_dom_sf"/>
</dbReference>
<dbReference type="RefSeq" id="XP_001484081.2">
    <property type="nucleotide sequence ID" value="XM_001484031.1"/>
</dbReference>
<keyword evidence="3" id="KW-1185">Reference proteome</keyword>
<dbReference type="OrthoDB" id="9994419at2759"/>
<evidence type="ECO:0000313" key="2">
    <source>
        <dbReference type="EMBL" id="EDK39364.2"/>
    </source>
</evidence>
<dbReference type="GeneID" id="5126220"/>
<evidence type="ECO:0008006" key="4">
    <source>
        <dbReference type="Google" id="ProtNLM"/>
    </source>
</evidence>
<dbReference type="VEuPathDB" id="FungiDB:PGUG_03462"/>
<name>A5DJL1_PICGU</name>
<dbReference type="KEGG" id="pgu:PGUG_03462"/>
<sequence>MLNKLRFKHVNINSILEREKSSNPLDDFGSDGGIDPPQNSPPGPSSFFLSPITSNESASTTIVEQDHIDEPKLPDSYSPLLSLPVEILHRIIELVYYDDNTNSINANLETFSKTIPLLSKTVNALSLRFLYKYAVFNRPHSFDKFLHNLIRHPDLGRYVEFIDFQTFTSIGLGRTGRMNQEIQMVTSETIAHALTLIPNLIEFLASENIQDDLGVAVLDNLFNHQPKLQALDFCGASSESFARAFQLLEIELPQTEIIAGQVVERRKLENLFKISFHDCSNLHVDIFAKILPHLQNLRRLDLTHTSINSTTLVANVPVTSRLTHLSLARCSRLTTKDLINFLVNHPSVAHHSLRWLNLQIDSNVVSPLSDVYLHYTLQNLKADDLRYLNLGGLPVNTRILRTIRKRFVNLESLILSHSGLETADIMEYLEGNTTIKFLDLTGCKKITRFNLTSILKANFGSSLLALEYDFKPLMEMTGGDYSKIAPATSSLSLVDQSMVQPDIWKFYDNEGRRAWIYKVGQNDPAYKSILAGNYNSYKLSSSLTFYDLETGKKITQKTTKPDFLRYASRKINCSIGYYQLNDCKKKSYIKNDGDYQEDIWPVAFSQRGIYNYYSLNVK</sequence>
<accession>A5DJL1</accession>
<dbReference type="Gene3D" id="3.80.10.10">
    <property type="entry name" value="Ribonuclease Inhibitor"/>
    <property type="match status" value="1"/>
</dbReference>